<dbReference type="EMBL" id="KN834790">
    <property type="protein sequence ID" value="KIK57514.1"/>
    <property type="molecule type" value="Genomic_DNA"/>
</dbReference>
<dbReference type="AlphaFoldDB" id="A0A0D0C536"/>
<feature type="coiled-coil region" evidence="1">
    <location>
        <begin position="38"/>
        <end position="65"/>
    </location>
</feature>
<keyword evidence="1" id="KW-0175">Coiled coil</keyword>
<dbReference type="Proteomes" id="UP000053593">
    <property type="component" value="Unassembled WGS sequence"/>
</dbReference>
<reference evidence="2 3" key="1">
    <citation type="submission" date="2014-04" db="EMBL/GenBank/DDBJ databases">
        <title>Evolutionary Origins and Diversification of the Mycorrhizal Mutualists.</title>
        <authorList>
            <consortium name="DOE Joint Genome Institute"/>
            <consortium name="Mycorrhizal Genomics Consortium"/>
            <person name="Kohler A."/>
            <person name="Kuo A."/>
            <person name="Nagy L.G."/>
            <person name="Floudas D."/>
            <person name="Copeland A."/>
            <person name="Barry K.W."/>
            <person name="Cichocki N."/>
            <person name="Veneault-Fourrey C."/>
            <person name="LaButti K."/>
            <person name="Lindquist E.A."/>
            <person name="Lipzen A."/>
            <person name="Lundell T."/>
            <person name="Morin E."/>
            <person name="Murat C."/>
            <person name="Riley R."/>
            <person name="Ohm R."/>
            <person name="Sun H."/>
            <person name="Tunlid A."/>
            <person name="Henrissat B."/>
            <person name="Grigoriev I.V."/>
            <person name="Hibbett D.S."/>
            <person name="Martin F."/>
        </authorList>
    </citation>
    <scope>NUCLEOTIDE SEQUENCE [LARGE SCALE GENOMIC DNA]</scope>
    <source>
        <strain evidence="2 3">FD-317 M1</strain>
    </source>
</reference>
<accession>A0A0D0C536</accession>
<keyword evidence="3" id="KW-1185">Reference proteome</keyword>
<sequence length="128" mass="14465">MKSAEKELKIKKDEFAQYGWVKWVPAVRPIIKAIVEAITHNEAQIRDLQKQMQALAQAIDRVNSARGIEEAALETIVSLTESWANLVQDADDLSGYLNVIKEVPETAFVFTMQAMGTWISLESELDTW</sequence>
<name>A0A0D0C536_9AGAR</name>
<gene>
    <name evidence="2" type="ORF">GYMLUDRAFT_246864</name>
</gene>
<protein>
    <submittedName>
        <fullName evidence="2">Uncharacterized protein</fullName>
    </submittedName>
</protein>
<dbReference type="HOGENOM" id="CLU_1959832_0_0_1"/>
<evidence type="ECO:0000313" key="3">
    <source>
        <dbReference type="Proteomes" id="UP000053593"/>
    </source>
</evidence>
<organism evidence="2 3">
    <name type="scientific">Collybiopsis luxurians FD-317 M1</name>
    <dbReference type="NCBI Taxonomy" id="944289"/>
    <lineage>
        <taxon>Eukaryota</taxon>
        <taxon>Fungi</taxon>
        <taxon>Dikarya</taxon>
        <taxon>Basidiomycota</taxon>
        <taxon>Agaricomycotina</taxon>
        <taxon>Agaricomycetes</taxon>
        <taxon>Agaricomycetidae</taxon>
        <taxon>Agaricales</taxon>
        <taxon>Marasmiineae</taxon>
        <taxon>Omphalotaceae</taxon>
        <taxon>Collybiopsis</taxon>
        <taxon>Collybiopsis luxurians</taxon>
    </lineage>
</organism>
<proteinExistence type="predicted"/>
<evidence type="ECO:0000256" key="1">
    <source>
        <dbReference type="SAM" id="Coils"/>
    </source>
</evidence>
<evidence type="ECO:0000313" key="2">
    <source>
        <dbReference type="EMBL" id="KIK57514.1"/>
    </source>
</evidence>